<feature type="non-terminal residue" evidence="2">
    <location>
        <position position="1"/>
    </location>
</feature>
<organism evidence="2">
    <name type="scientific">Cyprideis torosa</name>
    <dbReference type="NCBI Taxonomy" id="163714"/>
    <lineage>
        <taxon>Eukaryota</taxon>
        <taxon>Metazoa</taxon>
        <taxon>Ecdysozoa</taxon>
        <taxon>Arthropoda</taxon>
        <taxon>Crustacea</taxon>
        <taxon>Oligostraca</taxon>
        <taxon>Ostracoda</taxon>
        <taxon>Podocopa</taxon>
        <taxon>Podocopida</taxon>
        <taxon>Cytherocopina</taxon>
        <taxon>Cytheroidea</taxon>
        <taxon>Cytherideidae</taxon>
        <taxon>Cyprideis</taxon>
    </lineage>
</organism>
<dbReference type="EMBL" id="OB664689">
    <property type="protein sequence ID" value="CAD7232462.1"/>
    <property type="molecule type" value="Genomic_DNA"/>
</dbReference>
<name>A0A7R8WIQ7_9CRUS</name>
<sequence>MAASASLAMDVGKDKSEQILLIQEPYHAQRNSRREERQDGTNISRNSENRMPSCAYSVGINRTMIARQNWLSTSSTCGIRSHYADFISPGCKTETKSQLTQASERDENKIHSTVTLEELFVVTLQNSPALFADLSSDGFSGARNGSHTEVRTEINGCWRIWEVERGTGQGAVLSPLLWLATLDELLWEIQERHPEIYKQAWADDLQKIATGTDLATVQEQEKEETTYGTQTQIHFRISN</sequence>
<feature type="compositionally biased region" description="Polar residues" evidence="1">
    <location>
        <begin position="40"/>
        <end position="49"/>
    </location>
</feature>
<dbReference type="AlphaFoldDB" id="A0A7R8WIQ7"/>
<reference evidence="2" key="1">
    <citation type="submission" date="2020-11" db="EMBL/GenBank/DDBJ databases">
        <authorList>
            <person name="Tran Van P."/>
        </authorList>
    </citation>
    <scope>NUCLEOTIDE SEQUENCE</scope>
</reference>
<feature type="region of interest" description="Disordered" evidence="1">
    <location>
        <begin position="23"/>
        <end position="49"/>
    </location>
</feature>
<evidence type="ECO:0000313" key="2">
    <source>
        <dbReference type="EMBL" id="CAD7232462.1"/>
    </source>
</evidence>
<accession>A0A7R8WIQ7</accession>
<evidence type="ECO:0000256" key="1">
    <source>
        <dbReference type="SAM" id="MobiDB-lite"/>
    </source>
</evidence>
<proteinExistence type="predicted"/>
<gene>
    <name evidence="2" type="ORF">CTOB1V02_LOCUS10297</name>
</gene>
<protein>
    <submittedName>
        <fullName evidence="2">Uncharacterized protein</fullName>
    </submittedName>
</protein>